<dbReference type="GO" id="GO:0000155">
    <property type="term" value="F:phosphorelay sensor kinase activity"/>
    <property type="evidence" value="ECO:0007669"/>
    <property type="project" value="InterPro"/>
</dbReference>
<dbReference type="InterPro" id="IPR000014">
    <property type="entry name" value="PAS"/>
</dbReference>
<keyword evidence="3" id="KW-0597">Phosphoprotein</keyword>
<dbReference type="Gene3D" id="3.30.450.20">
    <property type="entry name" value="PAS domain"/>
    <property type="match status" value="1"/>
</dbReference>
<evidence type="ECO:0000256" key="5">
    <source>
        <dbReference type="ARBA" id="ARBA00022741"/>
    </source>
</evidence>
<dbReference type="SMART" id="SM00091">
    <property type="entry name" value="PAS"/>
    <property type="match status" value="1"/>
</dbReference>
<evidence type="ECO:0000256" key="4">
    <source>
        <dbReference type="ARBA" id="ARBA00022679"/>
    </source>
</evidence>
<comment type="caution">
    <text evidence="10">The sequence shown here is derived from an EMBL/GenBank/DDBJ whole genome shotgun (WGS) entry which is preliminary data.</text>
</comment>
<dbReference type="InterPro" id="IPR003594">
    <property type="entry name" value="HATPase_dom"/>
</dbReference>
<evidence type="ECO:0000313" key="10">
    <source>
        <dbReference type="EMBL" id="EKO39691.1"/>
    </source>
</evidence>
<dbReference type="InterPro" id="IPR036097">
    <property type="entry name" value="HisK_dim/P_sf"/>
</dbReference>
<evidence type="ECO:0000256" key="3">
    <source>
        <dbReference type="ARBA" id="ARBA00022553"/>
    </source>
</evidence>
<dbReference type="CDD" id="cd00082">
    <property type="entry name" value="HisKA"/>
    <property type="match status" value="1"/>
</dbReference>
<dbReference type="EMBL" id="ALAO01000121">
    <property type="protein sequence ID" value="EKO39691.1"/>
    <property type="molecule type" value="Genomic_DNA"/>
</dbReference>
<dbReference type="GO" id="GO:0005524">
    <property type="term" value="F:ATP binding"/>
    <property type="evidence" value="ECO:0007669"/>
    <property type="project" value="UniProtKB-KW"/>
</dbReference>
<reference evidence="10 11" key="1">
    <citation type="submission" date="2012-07" db="EMBL/GenBank/DDBJ databases">
        <title>Draft genome sequence of Desulfovibrio magneticus str. Maddingley MBC34 obtained from a metagenomic sequence of a methanogenic enrichment isolated from coal-seam formation water in Victoria, Australia.</title>
        <authorList>
            <person name="Greenfield P."/>
            <person name="Hendry P."/>
            <person name="Li D."/>
            <person name="Rosewarne C.P."/>
            <person name="Tran-Dinh N."/>
            <person name="Elbourne L.D.H."/>
            <person name="Paulsen I.T."/>
            <person name="Midgley D.J."/>
        </authorList>
    </citation>
    <scope>NUCLEOTIDE SEQUENCE [LARGE SCALE GENOMIC DNA]</scope>
    <source>
        <strain evidence="11">Maddingley MBC34</strain>
    </source>
</reference>
<proteinExistence type="predicted"/>
<dbReference type="PRINTS" id="PR00344">
    <property type="entry name" value="BCTRLSENSOR"/>
</dbReference>
<dbReference type="InterPro" id="IPR036890">
    <property type="entry name" value="HATPase_C_sf"/>
</dbReference>
<gene>
    <name evidence="10" type="ORF">B193_1571</name>
</gene>
<dbReference type="SMART" id="SM00387">
    <property type="entry name" value="HATPase_c"/>
    <property type="match status" value="1"/>
</dbReference>
<comment type="catalytic activity">
    <reaction evidence="1">
        <text>ATP + protein L-histidine = ADP + protein N-phospho-L-histidine.</text>
        <dbReference type="EC" id="2.7.13.3"/>
    </reaction>
</comment>
<evidence type="ECO:0000313" key="11">
    <source>
        <dbReference type="Proteomes" id="UP000006272"/>
    </source>
</evidence>
<dbReference type="Proteomes" id="UP000006272">
    <property type="component" value="Unassembled WGS sequence"/>
</dbReference>
<dbReference type="PANTHER" id="PTHR43065:SF46">
    <property type="entry name" value="C4-DICARBOXYLATE TRANSPORT SENSOR PROTEIN DCTB"/>
    <property type="match status" value="1"/>
</dbReference>
<keyword evidence="5" id="KW-0547">Nucleotide-binding</keyword>
<dbReference type="InterPro" id="IPR035965">
    <property type="entry name" value="PAS-like_dom_sf"/>
</dbReference>
<evidence type="ECO:0000256" key="2">
    <source>
        <dbReference type="ARBA" id="ARBA00012438"/>
    </source>
</evidence>
<dbReference type="SUPFAM" id="SSF55785">
    <property type="entry name" value="PYP-like sensor domain (PAS domain)"/>
    <property type="match status" value="1"/>
</dbReference>
<keyword evidence="6" id="KW-0418">Kinase</keyword>
<dbReference type="InterPro" id="IPR004358">
    <property type="entry name" value="Sig_transdc_His_kin-like_C"/>
</dbReference>
<dbReference type="InterPro" id="IPR013656">
    <property type="entry name" value="PAS_4"/>
</dbReference>
<evidence type="ECO:0000256" key="1">
    <source>
        <dbReference type="ARBA" id="ARBA00000085"/>
    </source>
</evidence>
<dbReference type="PANTHER" id="PTHR43065">
    <property type="entry name" value="SENSOR HISTIDINE KINASE"/>
    <property type="match status" value="1"/>
</dbReference>
<dbReference type="Pfam" id="PF08448">
    <property type="entry name" value="PAS_4"/>
    <property type="match status" value="1"/>
</dbReference>
<evidence type="ECO:0000256" key="7">
    <source>
        <dbReference type="ARBA" id="ARBA00022840"/>
    </source>
</evidence>
<protein>
    <recommendedName>
        <fullName evidence="2">histidine kinase</fullName>
        <ecNumber evidence="2">2.7.13.3</ecNumber>
    </recommendedName>
</protein>
<dbReference type="EC" id="2.7.13.3" evidence="2"/>
<accession>K6GRU7</accession>
<dbReference type="InterPro" id="IPR003661">
    <property type="entry name" value="HisK_dim/P_dom"/>
</dbReference>
<feature type="domain" description="Histidine kinase" evidence="9">
    <location>
        <begin position="162"/>
        <end position="420"/>
    </location>
</feature>
<keyword evidence="7" id="KW-0067">ATP-binding</keyword>
<dbReference type="PATRIC" id="fig|1206767.3.peg.1533"/>
<dbReference type="PROSITE" id="PS50109">
    <property type="entry name" value="HIS_KIN"/>
    <property type="match status" value="1"/>
</dbReference>
<dbReference type="Gene3D" id="3.30.565.10">
    <property type="entry name" value="Histidine kinase-like ATPase, C-terminal domain"/>
    <property type="match status" value="1"/>
</dbReference>
<dbReference type="AlphaFoldDB" id="K6GRU7"/>
<dbReference type="CDD" id="cd00130">
    <property type="entry name" value="PAS"/>
    <property type="match status" value="1"/>
</dbReference>
<evidence type="ECO:0000256" key="8">
    <source>
        <dbReference type="ARBA" id="ARBA00023012"/>
    </source>
</evidence>
<dbReference type="SUPFAM" id="SSF55874">
    <property type="entry name" value="ATPase domain of HSP90 chaperone/DNA topoisomerase II/histidine kinase"/>
    <property type="match status" value="1"/>
</dbReference>
<dbReference type="InterPro" id="IPR005467">
    <property type="entry name" value="His_kinase_dom"/>
</dbReference>
<keyword evidence="8" id="KW-0902">Two-component regulatory system</keyword>
<dbReference type="Pfam" id="PF02518">
    <property type="entry name" value="HATPase_c"/>
    <property type="match status" value="1"/>
</dbReference>
<organism evidence="10 11">
    <name type="scientific">Solidesulfovibrio magneticus str. Maddingley MBC34</name>
    <dbReference type="NCBI Taxonomy" id="1206767"/>
    <lineage>
        <taxon>Bacteria</taxon>
        <taxon>Pseudomonadati</taxon>
        <taxon>Thermodesulfobacteriota</taxon>
        <taxon>Desulfovibrionia</taxon>
        <taxon>Desulfovibrionales</taxon>
        <taxon>Desulfovibrionaceae</taxon>
        <taxon>Solidesulfovibrio</taxon>
    </lineage>
</organism>
<evidence type="ECO:0000259" key="9">
    <source>
        <dbReference type="PROSITE" id="PS50109"/>
    </source>
</evidence>
<name>K6GRU7_9BACT</name>
<dbReference type="NCBIfam" id="TIGR00229">
    <property type="entry name" value="sensory_box"/>
    <property type="match status" value="1"/>
</dbReference>
<sequence length="428" mass="45673">MKPPQASTTGTACDAAQREMALAARDIELLLGSIRSILVTLDGQNRVRRFNASAEATFGMTAGAATGRDFFDLGLVWEGPAVRHALEESRRANTPMRVDEVRCRTAAGEERLLGLTVNPVDPAGDEAPGALILGQDLGEIKARELKAIHERRMQAIGRLAAGIAHEINTPIQYVGYNAGFLDEAFTELLTLLEAHGRLLAAVTDGDAAAVAGAAAEVRRVAGETDVDYLRQEIPAAIANTRKGIGQVADIVRAMRQMSHPGTGEMLFFDVNASVRDIVAVTRNAWKHVAEVTLDLSPELPLVYGAPHEVSQVLLNVVLNAAQAVEEQVAAEPWRHGTIRVSSRLIPGFAEIAVADNGPGMDEAVRGRIFDPFFTTKAVGKGTGQGLAISHAVMTRHGGGIDCQSRPGEGTTFFLRFPLEDGQTQHGAT</sequence>
<evidence type="ECO:0000256" key="6">
    <source>
        <dbReference type="ARBA" id="ARBA00022777"/>
    </source>
</evidence>
<dbReference type="Gene3D" id="1.10.287.130">
    <property type="match status" value="1"/>
</dbReference>
<dbReference type="SUPFAM" id="SSF47384">
    <property type="entry name" value="Homodimeric domain of signal transducing histidine kinase"/>
    <property type="match status" value="1"/>
</dbReference>
<keyword evidence="4" id="KW-0808">Transferase</keyword>